<protein>
    <submittedName>
        <fullName evidence="2">Maleylpyruvate isomerase</fullName>
    </submittedName>
</protein>
<gene>
    <name evidence="2" type="ORF">SAMN05421538_101424</name>
</gene>
<sequence length="201" mass="21897">MSDLSLARAELRARQGKGARYDAPHAPAEALHLARRGVAYLARIVNGLDDLGLNVTSPRTGWSRRRVIAGTALQARRIAQAIEDATGRQGDRAPTDLAALDLAETLPPRALRHLTYHSAIHLDVVWRDLSDAEWDLPVALPDMAARIRETAEARARQLWQAALDLDAGGRLRDVPDAIRADLAQARQSVSASPARGLYSQP</sequence>
<evidence type="ECO:0000259" key="1">
    <source>
        <dbReference type="Pfam" id="PF11716"/>
    </source>
</evidence>
<dbReference type="STRING" id="591205.SAMN05421538_101424"/>
<feature type="domain" description="Mycothiol-dependent maleylpyruvate isomerase metal-binding" evidence="1">
    <location>
        <begin position="35"/>
        <end position="165"/>
    </location>
</feature>
<evidence type="ECO:0000313" key="3">
    <source>
        <dbReference type="Proteomes" id="UP000199344"/>
    </source>
</evidence>
<evidence type="ECO:0000313" key="2">
    <source>
        <dbReference type="EMBL" id="SDD34746.1"/>
    </source>
</evidence>
<dbReference type="Pfam" id="PF11716">
    <property type="entry name" value="MDMPI_N"/>
    <property type="match status" value="1"/>
</dbReference>
<keyword evidence="2" id="KW-0670">Pyruvate</keyword>
<dbReference type="Proteomes" id="UP000199344">
    <property type="component" value="Unassembled WGS sequence"/>
</dbReference>
<dbReference type="SUPFAM" id="SSF109854">
    <property type="entry name" value="DinB/YfiT-like putative metalloenzymes"/>
    <property type="match status" value="1"/>
</dbReference>
<dbReference type="GO" id="GO:0016853">
    <property type="term" value="F:isomerase activity"/>
    <property type="evidence" value="ECO:0007669"/>
    <property type="project" value="UniProtKB-KW"/>
</dbReference>
<reference evidence="2 3" key="1">
    <citation type="submission" date="2016-10" db="EMBL/GenBank/DDBJ databases">
        <authorList>
            <person name="de Groot N.N."/>
        </authorList>
    </citation>
    <scope>NUCLEOTIDE SEQUENCE [LARGE SCALE GENOMIC DNA]</scope>
    <source>
        <strain evidence="2 3">DSM 22220</strain>
    </source>
</reference>
<name>A0A1G6U236_9RHOB</name>
<keyword evidence="3" id="KW-1185">Reference proteome</keyword>
<dbReference type="Gene3D" id="1.20.120.450">
    <property type="entry name" value="dinb family like domain"/>
    <property type="match status" value="1"/>
</dbReference>
<organism evidence="2 3">
    <name type="scientific">Paracoccus isoporae</name>
    <dbReference type="NCBI Taxonomy" id="591205"/>
    <lineage>
        <taxon>Bacteria</taxon>
        <taxon>Pseudomonadati</taxon>
        <taxon>Pseudomonadota</taxon>
        <taxon>Alphaproteobacteria</taxon>
        <taxon>Rhodobacterales</taxon>
        <taxon>Paracoccaceae</taxon>
        <taxon>Paracoccus</taxon>
    </lineage>
</organism>
<proteinExistence type="predicted"/>
<dbReference type="GO" id="GO:0046872">
    <property type="term" value="F:metal ion binding"/>
    <property type="evidence" value="ECO:0007669"/>
    <property type="project" value="InterPro"/>
</dbReference>
<dbReference type="EMBL" id="FNAH01000001">
    <property type="protein sequence ID" value="SDD34746.1"/>
    <property type="molecule type" value="Genomic_DNA"/>
</dbReference>
<accession>A0A1G6U236</accession>
<keyword evidence="2" id="KW-0413">Isomerase</keyword>
<dbReference type="AlphaFoldDB" id="A0A1G6U236"/>
<dbReference type="InterPro" id="IPR024344">
    <property type="entry name" value="MDMPI_metal-binding"/>
</dbReference>
<dbReference type="RefSeq" id="WP_090520413.1">
    <property type="nucleotide sequence ID" value="NZ_FNAH01000001.1"/>
</dbReference>
<dbReference type="OrthoDB" id="7847787at2"/>
<dbReference type="InterPro" id="IPR034660">
    <property type="entry name" value="DinB/YfiT-like"/>
</dbReference>